<evidence type="ECO:0000256" key="1">
    <source>
        <dbReference type="ARBA" id="ARBA00005614"/>
    </source>
</evidence>
<evidence type="ECO:0000256" key="5">
    <source>
        <dbReference type="RuleBase" id="RU004168"/>
    </source>
</evidence>
<dbReference type="RefSeq" id="WP_380857678.1">
    <property type="nucleotide sequence ID" value="NZ_JBHRXV010000003.1"/>
</dbReference>
<protein>
    <recommendedName>
        <fullName evidence="2 4">acylphosphatase</fullName>
        <ecNumber evidence="2 4">3.6.1.7</ecNumber>
    </recommendedName>
</protein>
<dbReference type="PROSITE" id="PS51160">
    <property type="entry name" value="ACYLPHOSPHATASE_3"/>
    <property type="match status" value="1"/>
</dbReference>
<dbReference type="InterPro" id="IPR001792">
    <property type="entry name" value="Acylphosphatase-like_dom"/>
</dbReference>
<dbReference type="EC" id="3.6.1.7" evidence="2 4"/>
<keyword evidence="4" id="KW-0378">Hydrolase</keyword>
<evidence type="ECO:0000256" key="2">
    <source>
        <dbReference type="ARBA" id="ARBA00012150"/>
    </source>
</evidence>
<sequence length="100" mass="10451">MAEGVLPAGHVARRLRITGRVQGVGYRAWAVETASGLGLDGWARNRTDGSVEALIVGEAAAVEDFIRRAHEGPMIAKVDGVEAMPAKGIVASGFVQKPTV</sequence>
<keyword evidence="8" id="KW-1185">Reference proteome</keyword>
<dbReference type="EMBL" id="JBHRXV010000003">
    <property type="protein sequence ID" value="MFC3711887.1"/>
    <property type="molecule type" value="Genomic_DNA"/>
</dbReference>
<feature type="active site" evidence="4">
    <location>
        <position position="27"/>
    </location>
</feature>
<gene>
    <name evidence="7" type="ORF">ACFOMD_04855</name>
</gene>
<reference evidence="8" key="1">
    <citation type="journal article" date="2019" name="Int. J. Syst. Evol. Microbiol.">
        <title>The Global Catalogue of Microorganisms (GCM) 10K type strain sequencing project: providing services to taxonomists for standard genome sequencing and annotation.</title>
        <authorList>
            <consortium name="The Broad Institute Genomics Platform"/>
            <consortium name="The Broad Institute Genome Sequencing Center for Infectious Disease"/>
            <person name="Wu L."/>
            <person name="Ma J."/>
        </authorList>
    </citation>
    <scope>NUCLEOTIDE SEQUENCE [LARGE SCALE GENOMIC DNA]</scope>
    <source>
        <strain evidence="8">KCTC 42644</strain>
    </source>
</reference>
<feature type="domain" description="Acylphosphatase-like" evidence="6">
    <location>
        <begin position="12"/>
        <end position="98"/>
    </location>
</feature>
<dbReference type="PANTHER" id="PTHR47268">
    <property type="entry name" value="ACYLPHOSPHATASE"/>
    <property type="match status" value="1"/>
</dbReference>
<evidence type="ECO:0000256" key="4">
    <source>
        <dbReference type="PROSITE-ProRule" id="PRU00520"/>
    </source>
</evidence>
<feature type="active site" evidence="4">
    <location>
        <position position="45"/>
    </location>
</feature>
<evidence type="ECO:0000313" key="7">
    <source>
        <dbReference type="EMBL" id="MFC3711887.1"/>
    </source>
</evidence>
<dbReference type="Proteomes" id="UP001595615">
    <property type="component" value="Unassembled WGS sequence"/>
</dbReference>
<organism evidence="7 8">
    <name type="scientific">Sphingoaurantiacus capsulatus</name>
    <dbReference type="NCBI Taxonomy" id="1771310"/>
    <lineage>
        <taxon>Bacteria</taxon>
        <taxon>Pseudomonadati</taxon>
        <taxon>Pseudomonadota</taxon>
        <taxon>Alphaproteobacteria</taxon>
        <taxon>Sphingomonadales</taxon>
        <taxon>Sphingosinicellaceae</taxon>
        <taxon>Sphingoaurantiacus</taxon>
    </lineage>
</organism>
<comment type="catalytic activity">
    <reaction evidence="3 4">
        <text>an acyl phosphate + H2O = a carboxylate + phosphate + H(+)</text>
        <dbReference type="Rhea" id="RHEA:14965"/>
        <dbReference type="ChEBI" id="CHEBI:15377"/>
        <dbReference type="ChEBI" id="CHEBI:15378"/>
        <dbReference type="ChEBI" id="CHEBI:29067"/>
        <dbReference type="ChEBI" id="CHEBI:43474"/>
        <dbReference type="ChEBI" id="CHEBI:59918"/>
        <dbReference type="EC" id="3.6.1.7"/>
    </reaction>
</comment>
<dbReference type="InterPro" id="IPR036046">
    <property type="entry name" value="Acylphosphatase-like_dom_sf"/>
</dbReference>
<dbReference type="InterPro" id="IPR017968">
    <property type="entry name" value="Acylphosphatase_CS"/>
</dbReference>
<dbReference type="InterPro" id="IPR020456">
    <property type="entry name" value="Acylphosphatase"/>
</dbReference>
<comment type="caution">
    <text evidence="7">The sequence shown here is derived from an EMBL/GenBank/DDBJ whole genome shotgun (WGS) entry which is preliminary data.</text>
</comment>
<dbReference type="PANTHER" id="PTHR47268:SF4">
    <property type="entry name" value="ACYLPHOSPHATASE"/>
    <property type="match status" value="1"/>
</dbReference>
<name>A0ABV7X9D1_9SPHN</name>
<dbReference type="SUPFAM" id="SSF54975">
    <property type="entry name" value="Acylphosphatase/BLUF domain-like"/>
    <property type="match status" value="1"/>
</dbReference>
<proteinExistence type="inferred from homology"/>
<comment type="similarity">
    <text evidence="1 5">Belongs to the acylphosphatase family.</text>
</comment>
<evidence type="ECO:0000256" key="3">
    <source>
        <dbReference type="ARBA" id="ARBA00047645"/>
    </source>
</evidence>
<dbReference type="Gene3D" id="3.30.70.100">
    <property type="match status" value="1"/>
</dbReference>
<accession>A0ABV7X9D1</accession>
<dbReference type="Pfam" id="PF00708">
    <property type="entry name" value="Acylphosphatase"/>
    <property type="match status" value="1"/>
</dbReference>
<evidence type="ECO:0000313" key="8">
    <source>
        <dbReference type="Proteomes" id="UP001595615"/>
    </source>
</evidence>
<dbReference type="PROSITE" id="PS00151">
    <property type="entry name" value="ACYLPHOSPHATASE_2"/>
    <property type="match status" value="1"/>
</dbReference>
<evidence type="ECO:0000259" key="6">
    <source>
        <dbReference type="PROSITE" id="PS51160"/>
    </source>
</evidence>